<evidence type="ECO:0000313" key="2">
    <source>
        <dbReference type="Proteomes" id="UP000660024"/>
    </source>
</evidence>
<proteinExistence type="predicted"/>
<dbReference type="Pfam" id="PF21857">
    <property type="entry name" value="DUF6913"/>
    <property type="match status" value="1"/>
</dbReference>
<dbReference type="InterPro" id="IPR054207">
    <property type="entry name" value="DUF6913"/>
</dbReference>
<reference evidence="1 2" key="1">
    <citation type="submission" date="2020-12" db="EMBL/GenBank/DDBJ databases">
        <title>Bacterial novel species Pedobacter sp. SD-b isolated from soil.</title>
        <authorList>
            <person name="Jung H.-Y."/>
        </authorList>
    </citation>
    <scope>NUCLEOTIDE SEQUENCE [LARGE SCALE GENOMIC DNA]</scope>
    <source>
        <strain evidence="1 2">SD-b</strain>
    </source>
</reference>
<sequence length="177" mass="20465">MKDLIDQVRLKFGFRQLRKETNKQMRKNESVSLDNAKNIGILVNIQNQNQLTEAEKIVTSLSGFDKKVRLLGFISDKSLKLKSNIIDLISLDDVEWNLVPKKDKIKTFVNNEFDILLNLCTEICFPLVYITALSKSLFKVGAYDKKNSAFFDFMLATQQHSITGFTTELRYYLDKIK</sequence>
<dbReference type="Proteomes" id="UP000660024">
    <property type="component" value="Unassembled WGS sequence"/>
</dbReference>
<gene>
    <name evidence="1" type="ORF">I5M32_10190</name>
</gene>
<organism evidence="1 2">
    <name type="scientific">Pedobacter segetis</name>
    <dbReference type="NCBI Taxonomy" id="2793069"/>
    <lineage>
        <taxon>Bacteria</taxon>
        <taxon>Pseudomonadati</taxon>
        <taxon>Bacteroidota</taxon>
        <taxon>Sphingobacteriia</taxon>
        <taxon>Sphingobacteriales</taxon>
        <taxon>Sphingobacteriaceae</taxon>
        <taxon>Pedobacter</taxon>
    </lineage>
</organism>
<protein>
    <submittedName>
        <fullName evidence="1">Uncharacterized protein</fullName>
    </submittedName>
</protein>
<evidence type="ECO:0000313" key="1">
    <source>
        <dbReference type="EMBL" id="MBK0383329.1"/>
    </source>
</evidence>
<keyword evidence="2" id="KW-1185">Reference proteome</keyword>
<dbReference type="EMBL" id="JAEHFY010000013">
    <property type="protein sequence ID" value="MBK0383329.1"/>
    <property type="molecule type" value="Genomic_DNA"/>
</dbReference>
<accession>A0ABS1BKA4</accession>
<dbReference type="RefSeq" id="WP_200586139.1">
    <property type="nucleotide sequence ID" value="NZ_JAEHFY010000013.1"/>
</dbReference>
<comment type="caution">
    <text evidence="1">The sequence shown here is derived from an EMBL/GenBank/DDBJ whole genome shotgun (WGS) entry which is preliminary data.</text>
</comment>
<name>A0ABS1BKA4_9SPHI</name>